<dbReference type="Pfam" id="PF15375">
    <property type="entry name" value="FSAF1"/>
    <property type="match status" value="1"/>
</dbReference>
<accession>A0A8B6FPB4</accession>
<feature type="region of interest" description="Disordered" evidence="1">
    <location>
        <begin position="21"/>
        <end position="73"/>
    </location>
</feature>
<dbReference type="Proteomes" id="UP000596742">
    <property type="component" value="Unassembled WGS sequence"/>
</dbReference>
<organism evidence="2 3">
    <name type="scientific">Mytilus galloprovincialis</name>
    <name type="common">Mediterranean mussel</name>
    <dbReference type="NCBI Taxonomy" id="29158"/>
    <lineage>
        <taxon>Eukaryota</taxon>
        <taxon>Metazoa</taxon>
        <taxon>Spiralia</taxon>
        <taxon>Lophotrochozoa</taxon>
        <taxon>Mollusca</taxon>
        <taxon>Bivalvia</taxon>
        <taxon>Autobranchia</taxon>
        <taxon>Pteriomorphia</taxon>
        <taxon>Mytilida</taxon>
        <taxon>Mytiloidea</taxon>
        <taxon>Mytilidae</taxon>
        <taxon>Mytilinae</taxon>
        <taxon>Mytilus</taxon>
    </lineage>
</organism>
<name>A0A8B6FPB4_MYTGA</name>
<gene>
    <name evidence="2" type="ORF">MGAL_10B052937</name>
</gene>
<dbReference type="InterPro" id="IPR052852">
    <property type="entry name" value="SSU_Processome_Comp"/>
</dbReference>
<comment type="caution">
    <text evidence="2">The sequence shown here is derived from an EMBL/GenBank/DDBJ whole genome shotgun (WGS) entry which is preliminary data.</text>
</comment>
<dbReference type="PANTHER" id="PTHR28366">
    <property type="entry name" value="CHROMOSOME 1 OPEN READING FRAME 131"/>
    <property type="match status" value="1"/>
</dbReference>
<feature type="compositionally biased region" description="Basic residues" evidence="1">
    <location>
        <begin position="52"/>
        <end position="65"/>
    </location>
</feature>
<feature type="compositionally biased region" description="Basic residues" evidence="1">
    <location>
        <begin position="139"/>
        <end position="148"/>
    </location>
</feature>
<dbReference type="InterPro" id="IPR027973">
    <property type="entry name" value="FSAF1-like"/>
</dbReference>
<protein>
    <submittedName>
        <fullName evidence="2">Uncharacterized protein</fullName>
    </submittedName>
</protein>
<feature type="compositionally biased region" description="Basic and acidic residues" evidence="1">
    <location>
        <begin position="37"/>
        <end position="48"/>
    </location>
</feature>
<evidence type="ECO:0000313" key="2">
    <source>
        <dbReference type="EMBL" id="VDI53037.1"/>
    </source>
</evidence>
<reference evidence="2" key="1">
    <citation type="submission" date="2018-11" db="EMBL/GenBank/DDBJ databases">
        <authorList>
            <person name="Alioto T."/>
            <person name="Alioto T."/>
        </authorList>
    </citation>
    <scope>NUCLEOTIDE SEQUENCE</scope>
</reference>
<dbReference type="PANTHER" id="PTHR28366:SF1">
    <property type="entry name" value="CHROMOSOME 1 OPEN READING FRAME 131"/>
    <property type="match status" value="1"/>
</dbReference>
<dbReference type="AlphaFoldDB" id="A0A8B6FPB4"/>
<dbReference type="EMBL" id="UYJE01007250">
    <property type="protein sequence ID" value="VDI53037.1"/>
    <property type="molecule type" value="Genomic_DNA"/>
</dbReference>
<evidence type="ECO:0000313" key="3">
    <source>
        <dbReference type="Proteomes" id="UP000596742"/>
    </source>
</evidence>
<feature type="region of interest" description="Disordered" evidence="1">
    <location>
        <begin position="111"/>
        <end position="159"/>
    </location>
</feature>
<keyword evidence="3" id="KW-1185">Reference proteome</keyword>
<sequence length="282" mass="32806">MADDNITNSLLKRLHDYNESFLDESFNKKQKRKKKQRADENDLDKDSSNSKGNRRQKKKERKKQKKEILLNPRVNENIKNEDICKLTGQKRTLFEMKNELGLNELEEKLESEKQSISQKNKNGKPTKGPEVVVYENPSKRKRKNKGLGKHTGMKDGNSDEEFDMKRARFEVRKFGIKGFEGNKKDEAMVALLVQLGAKPPKNKFYNYKEFITMKKTEKANEKIQREIDRSLGYKVAPNRGKRRQKDRNDVGGYVDGQVGKFKDGVQFVKKADLKGFASKRKK</sequence>
<evidence type="ECO:0000256" key="1">
    <source>
        <dbReference type="SAM" id="MobiDB-lite"/>
    </source>
</evidence>
<proteinExistence type="predicted"/>
<dbReference type="OrthoDB" id="10067479at2759"/>